<keyword evidence="3" id="KW-1185">Reference proteome</keyword>
<reference evidence="2 3" key="1">
    <citation type="submission" date="2020-07" db="EMBL/GenBank/DDBJ databases">
        <authorList>
            <person name="Feng H."/>
        </authorList>
    </citation>
    <scope>NUCLEOTIDE SEQUENCE [LARGE SCALE GENOMIC DNA]</scope>
    <source>
        <strain evidence="3">s-11</strain>
    </source>
</reference>
<accession>A0A7W1X862</accession>
<evidence type="ECO:0000256" key="1">
    <source>
        <dbReference type="SAM" id="Phobius"/>
    </source>
</evidence>
<proteinExistence type="predicted"/>
<name>A0A7W1X862_9BACL</name>
<dbReference type="Pfam" id="PF06612">
    <property type="entry name" value="DUF1146"/>
    <property type="match status" value="1"/>
</dbReference>
<dbReference type="Proteomes" id="UP000530514">
    <property type="component" value="Unassembled WGS sequence"/>
</dbReference>
<dbReference type="InterPro" id="IPR009526">
    <property type="entry name" value="DUF1146"/>
</dbReference>
<evidence type="ECO:0000313" key="3">
    <source>
        <dbReference type="Proteomes" id="UP000530514"/>
    </source>
</evidence>
<organism evidence="2 3">
    <name type="scientific">Thermoactinomyces daqus</name>
    <dbReference type="NCBI Taxonomy" id="1329516"/>
    <lineage>
        <taxon>Bacteria</taxon>
        <taxon>Bacillati</taxon>
        <taxon>Bacillota</taxon>
        <taxon>Bacilli</taxon>
        <taxon>Bacillales</taxon>
        <taxon>Thermoactinomycetaceae</taxon>
        <taxon>Thermoactinomyces</taxon>
    </lineage>
</organism>
<keyword evidence="1" id="KW-0472">Membrane</keyword>
<dbReference type="EMBL" id="JACEIP010000003">
    <property type="protein sequence ID" value="MBA4541822.1"/>
    <property type="molecule type" value="Genomic_DNA"/>
</dbReference>
<keyword evidence="1" id="KW-1133">Transmembrane helix</keyword>
<comment type="caution">
    <text evidence="2">The sequence shown here is derived from an EMBL/GenBank/DDBJ whole genome shotgun (WGS) entry which is preliminary data.</text>
</comment>
<keyword evidence="1" id="KW-0812">Transmembrane</keyword>
<gene>
    <name evidence="2" type="ORF">H1164_02750</name>
</gene>
<dbReference type="AlphaFoldDB" id="A0A7W1X862"/>
<dbReference type="OrthoDB" id="1651016at2"/>
<evidence type="ECO:0000313" key="2">
    <source>
        <dbReference type="EMBL" id="MBA4541822.1"/>
    </source>
</evidence>
<protein>
    <submittedName>
        <fullName evidence="2">DUF1146 domain-containing protein</fullName>
    </submittedName>
</protein>
<feature type="transmembrane region" description="Helical" evidence="1">
    <location>
        <begin position="6"/>
        <end position="29"/>
    </location>
</feature>
<dbReference type="RefSeq" id="WP_081943767.1">
    <property type="nucleotide sequence ID" value="NZ_JACEIP010000003.1"/>
</dbReference>
<feature type="transmembrane region" description="Helical" evidence="1">
    <location>
        <begin position="49"/>
        <end position="71"/>
    </location>
</feature>
<sequence>MDGATQLALSSLVDILISLACILVCWWVLTGVRLEVIFKKGRKTAVKALHVILALVLGHQLATFFIDYLGWSKLLGQLF</sequence>